<protein>
    <submittedName>
        <fullName evidence="1">Uncharacterized protein</fullName>
    </submittedName>
</protein>
<reference evidence="1 2" key="1">
    <citation type="submission" date="2017-08" db="EMBL/GenBank/DDBJ databases">
        <title>Infants hospitalized years apart are colonized by the same room-sourced microbial strains.</title>
        <authorList>
            <person name="Brooks B."/>
            <person name="Olm M.R."/>
            <person name="Firek B.A."/>
            <person name="Baker R."/>
            <person name="Thomas B.C."/>
            <person name="Morowitz M.J."/>
            <person name="Banfield J.F."/>
        </authorList>
    </citation>
    <scope>NUCLEOTIDE SEQUENCE [LARGE SCALE GENOMIC DNA]</scope>
    <source>
        <strain evidence="1">S2_018_000_R2_101</strain>
    </source>
</reference>
<comment type="caution">
    <text evidence="1">The sequence shown here is derived from an EMBL/GenBank/DDBJ whole genome shotgun (WGS) entry which is preliminary data.</text>
</comment>
<accession>A0A2W5BV11</accession>
<sequence>MIDAIDLPDNERAGLSTIAENAQVAFFNGLDEHGFDAIRKKSREEIEDMVEFMPKPEMARMAEALINLTSIKRRVSRGFETVGGPIDVAVISQAEGFVWVRRKHYFPQELNGRYLRRMGAEGS</sequence>
<gene>
    <name evidence="1" type="ORF">DI623_15635</name>
</gene>
<proteinExistence type="predicted"/>
<dbReference type="EMBL" id="QFNN01000159">
    <property type="protein sequence ID" value="PZO86941.1"/>
    <property type="molecule type" value="Genomic_DNA"/>
</dbReference>
<dbReference type="Proteomes" id="UP000249066">
    <property type="component" value="Unassembled WGS sequence"/>
</dbReference>
<evidence type="ECO:0000313" key="2">
    <source>
        <dbReference type="Proteomes" id="UP000249066"/>
    </source>
</evidence>
<name>A0A2W5BV11_9SPHN</name>
<dbReference type="AlphaFoldDB" id="A0A2W5BV11"/>
<evidence type="ECO:0000313" key="1">
    <source>
        <dbReference type="EMBL" id="PZO86941.1"/>
    </source>
</evidence>
<organism evidence="1 2">
    <name type="scientific">Sphingomonas sanxanigenens</name>
    <dbReference type="NCBI Taxonomy" id="397260"/>
    <lineage>
        <taxon>Bacteria</taxon>
        <taxon>Pseudomonadati</taxon>
        <taxon>Pseudomonadota</taxon>
        <taxon>Alphaproteobacteria</taxon>
        <taxon>Sphingomonadales</taxon>
        <taxon>Sphingomonadaceae</taxon>
        <taxon>Sphingomonas</taxon>
    </lineage>
</organism>